<evidence type="ECO:0000256" key="1">
    <source>
        <dbReference type="SAM" id="MobiDB-lite"/>
    </source>
</evidence>
<keyword evidence="3" id="KW-1185">Reference proteome</keyword>
<dbReference type="RefSeq" id="WP_345136268.1">
    <property type="nucleotide sequence ID" value="NZ_BAABAT010000035.1"/>
</dbReference>
<accession>A0ABP8DMC7</accession>
<evidence type="ECO:0000313" key="3">
    <source>
        <dbReference type="Proteomes" id="UP001500620"/>
    </source>
</evidence>
<reference evidence="3" key="1">
    <citation type="journal article" date="2019" name="Int. J. Syst. Evol. Microbiol.">
        <title>The Global Catalogue of Microorganisms (GCM) 10K type strain sequencing project: providing services to taxonomists for standard genome sequencing and annotation.</title>
        <authorList>
            <consortium name="The Broad Institute Genomics Platform"/>
            <consortium name="The Broad Institute Genome Sequencing Center for Infectious Disease"/>
            <person name="Wu L."/>
            <person name="Ma J."/>
        </authorList>
    </citation>
    <scope>NUCLEOTIDE SEQUENCE [LARGE SCALE GENOMIC DNA]</scope>
    <source>
        <strain evidence="3">JCM 17441</strain>
    </source>
</reference>
<sequence length="397" mass="42551">MHETPPSPDLLRAALAEPFPVPAAAAFAFARAGLPMSADDLHTVAAAYEHGEPWRGPWDDDVKSDPWGLARLLDVDSVATLTDAAPPAFDRDALAMVRRRLTAHCATGSERRSTKFSDPGAAAPIHLIQLLHRRGPAAADGVPEIVAAYELASGVAAGALAAIGPAALSAVPALHDRAARGDIRAAHAIWRLTGDAAPLLGAVTTYGSRRRRGLAWDFRLAAEAGQDLAPLVPQLRAWSADPTIADAADRVALAEMLWRATDDPVEALPTVSDVLDGNPARRRRGRPPRRVPATRRHRPRPRPVAPAHRRQPMEQAGRGAALWRLGTPVQDLVTPILTAIAQSDQPDAMTLLVDMHAVAAVPDLVALAERDERVVRNGTTTNYGSDMSWRDALRDER</sequence>
<proteinExistence type="predicted"/>
<organism evidence="2 3">
    <name type="scientific">Dactylosporangium darangshiense</name>
    <dbReference type="NCBI Taxonomy" id="579108"/>
    <lineage>
        <taxon>Bacteria</taxon>
        <taxon>Bacillati</taxon>
        <taxon>Actinomycetota</taxon>
        <taxon>Actinomycetes</taxon>
        <taxon>Micromonosporales</taxon>
        <taxon>Micromonosporaceae</taxon>
        <taxon>Dactylosporangium</taxon>
    </lineage>
</organism>
<name>A0ABP8DMC7_9ACTN</name>
<evidence type="ECO:0000313" key="2">
    <source>
        <dbReference type="EMBL" id="GAA4259358.1"/>
    </source>
</evidence>
<dbReference type="EMBL" id="BAABAT010000035">
    <property type="protein sequence ID" value="GAA4259358.1"/>
    <property type="molecule type" value="Genomic_DNA"/>
</dbReference>
<comment type="caution">
    <text evidence="2">The sequence shown here is derived from an EMBL/GenBank/DDBJ whole genome shotgun (WGS) entry which is preliminary data.</text>
</comment>
<feature type="region of interest" description="Disordered" evidence="1">
    <location>
        <begin position="269"/>
        <end position="316"/>
    </location>
</feature>
<gene>
    <name evidence="2" type="ORF">GCM10022255_083650</name>
</gene>
<feature type="compositionally biased region" description="Basic residues" evidence="1">
    <location>
        <begin position="280"/>
        <end position="301"/>
    </location>
</feature>
<dbReference type="Proteomes" id="UP001500620">
    <property type="component" value="Unassembled WGS sequence"/>
</dbReference>
<protein>
    <submittedName>
        <fullName evidence="2">Uncharacterized protein</fullName>
    </submittedName>
</protein>